<evidence type="ECO:0000313" key="2">
    <source>
        <dbReference type="Proteomes" id="UP001164539"/>
    </source>
</evidence>
<name>A0ACC1YY24_MELAZ</name>
<evidence type="ECO:0000313" key="1">
    <source>
        <dbReference type="EMBL" id="KAJ4728695.1"/>
    </source>
</evidence>
<sequence>MAVRIQIIVSSFDPPDVVEPRDISVSILVFLAFFFVMIAFPLYVWFVRRRLQLHTMLPTMDIEMQANPELQAVHPIVREQIGQFSFESSSTLRYQEEMCVLCQIEFVHGTSIASLPSCGHSFHSACIGDYMLYAAHCPLCREFISFPDGDED</sequence>
<keyword evidence="2" id="KW-1185">Reference proteome</keyword>
<accession>A0ACC1YY24</accession>
<dbReference type="EMBL" id="CM051394">
    <property type="protein sequence ID" value="KAJ4728695.1"/>
    <property type="molecule type" value="Genomic_DNA"/>
</dbReference>
<comment type="caution">
    <text evidence="1">The sequence shown here is derived from an EMBL/GenBank/DDBJ whole genome shotgun (WGS) entry which is preliminary data.</text>
</comment>
<organism evidence="1 2">
    <name type="scientific">Melia azedarach</name>
    <name type="common">Chinaberry tree</name>
    <dbReference type="NCBI Taxonomy" id="155640"/>
    <lineage>
        <taxon>Eukaryota</taxon>
        <taxon>Viridiplantae</taxon>
        <taxon>Streptophyta</taxon>
        <taxon>Embryophyta</taxon>
        <taxon>Tracheophyta</taxon>
        <taxon>Spermatophyta</taxon>
        <taxon>Magnoliopsida</taxon>
        <taxon>eudicotyledons</taxon>
        <taxon>Gunneridae</taxon>
        <taxon>Pentapetalae</taxon>
        <taxon>rosids</taxon>
        <taxon>malvids</taxon>
        <taxon>Sapindales</taxon>
        <taxon>Meliaceae</taxon>
        <taxon>Melia</taxon>
    </lineage>
</organism>
<proteinExistence type="predicted"/>
<protein>
    <submittedName>
        <fullName evidence="1">RING-H2 finger protein</fullName>
    </submittedName>
</protein>
<gene>
    <name evidence="1" type="ORF">OWV82_001585</name>
</gene>
<reference evidence="1 2" key="1">
    <citation type="journal article" date="2023" name="Science">
        <title>Complex scaffold remodeling in plant triterpene biosynthesis.</title>
        <authorList>
            <person name="De La Pena R."/>
            <person name="Hodgson H."/>
            <person name="Liu J.C."/>
            <person name="Stephenson M.J."/>
            <person name="Martin A.C."/>
            <person name="Owen C."/>
            <person name="Harkess A."/>
            <person name="Leebens-Mack J."/>
            <person name="Jimenez L.E."/>
            <person name="Osbourn A."/>
            <person name="Sattely E.S."/>
        </authorList>
    </citation>
    <scope>NUCLEOTIDE SEQUENCE [LARGE SCALE GENOMIC DNA]</scope>
    <source>
        <strain evidence="2">cv. JPN11</strain>
        <tissue evidence="1">Leaf</tissue>
    </source>
</reference>
<dbReference type="Proteomes" id="UP001164539">
    <property type="component" value="Chromosome 1"/>
</dbReference>